<dbReference type="Pfam" id="PF05717">
    <property type="entry name" value="TnpB_IS66"/>
    <property type="match status" value="1"/>
</dbReference>
<proteinExistence type="predicted"/>
<name>A0A5B9WEH6_9BACT</name>
<gene>
    <name evidence="2" type="ORF">OJF2_72180</name>
</gene>
<evidence type="ECO:0000313" key="3">
    <source>
        <dbReference type="Proteomes" id="UP000324233"/>
    </source>
</evidence>
<reference evidence="2 3" key="1">
    <citation type="submission" date="2019-08" db="EMBL/GenBank/DDBJ databases">
        <title>Deep-cultivation of Planctomycetes and their phenomic and genomic characterization uncovers novel biology.</title>
        <authorList>
            <person name="Wiegand S."/>
            <person name="Jogler M."/>
            <person name="Boedeker C."/>
            <person name="Pinto D."/>
            <person name="Vollmers J."/>
            <person name="Rivas-Marin E."/>
            <person name="Kohn T."/>
            <person name="Peeters S.H."/>
            <person name="Heuer A."/>
            <person name="Rast P."/>
            <person name="Oberbeckmann S."/>
            <person name="Bunk B."/>
            <person name="Jeske O."/>
            <person name="Meyerdierks A."/>
            <person name="Storesund J.E."/>
            <person name="Kallscheuer N."/>
            <person name="Luecker S."/>
            <person name="Lage O.M."/>
            <person name="Pohl T."/>
            <person name="Merkel B.J."/>
            <person name="Hornburger P."/>
            <person name="Mueller R.-W."/>
            <person name="Bruemmer F."/>
            <person name="Labrenz M."/>
            <person name="Spormann A.M."/>
            <person name="Op den Camp H."/>
            <person name="Overmann J."/>
            <person name="Amann R."/>
            <person name="Jetten M.S.M."/>
            <person name="Mascher T."/>
            <person name="Medema M.H."/>
            <person name="Devos D.P."/>
            <person name="Kaster A.-K."/>
            <person name="Ovreas L."/>
            <person name="Rohde M."/>
            <person name="Galperin M.Y."/>
            <person name="Jogler C."/>
        </authorList>
    </citation>
    <scope>NUCLEOTIDE SEQUENCE [LARGE SCALE GENOMIC DNA]</scope>
    <source>
        <strain evidence="2 3">OJF2</strain>
    </source>
</reference>
<dbReference type="AlphaFoldDB" id="A0A5B9WEH6"/>
<protein>
    <submittedName>
        <fullName evidence="2">IS66 Orf2 like protein</fullName>
    </submittedName>
</protein>
<dbReference type="KEGG" id="agv:OJF2_72180"/>
<dbReference type="PANTHER" id="PTHR36455">
    <property type="match status" value="1"/>
</dbReference>
<sequence>MITLPPTSRAFLCTRPVDMRKGFDGLPGLVRSCFAEDLLSGHLFLFVNSRGDRLKALYFDRDGLAVWYKRLEAGTFQVPPLRRLRGHRAGARPARHDPLRRRPLHRPPPQAIPRRILTPGSPGTDAPRRLIVVKISI</sequence>
<organism evidence="2 3">
    <name type="scientific">Aquisphaera giovannonii</name>
    <dbReference type="NCBI Taxonomy" id="406548"/>
    <lineage>
        <taxon>Bacteria</taxon>
        <taxon>Pseudomonadati</taxon>
        <taxon>Planctomycetota</taxon>
        <taxon>Planctomycetia</taxon>
        <taxon>Isosphaerales</taxon>
        <taxon>Isosphaeraceae</taxon>
        <taxon>Aquisphaera</taxon>
    </lineage>
</organism>
<dbReference type="NCBIfam" id="NF033819">
    <property type="entry name" value="IS66_TnpB"/>
    <property type="match status" value="1"/>
</dbReference>
<accession>A0A5B9WEH6</accession>
<dbReference type="EMBL" id="CP042997">
    <property type="protein sequence ID" value="QEH38614.1"/>
    <property type="molecule type" value="Genomic_DNA"/>
</dbReference>
<feature type="region of interest" description="Disordered" evidence="1">
    <location>
        <begin position="87"/>
        <end position="125"/>
    </location>
</feature>
<dbReference type="InterPro" id="IPR008878">
    <property type="entry name" value="Transposase_IS66_Orf2"/>
</dbReference>
<keyword evidence="3" id="KW-1185">Reference proteome</keyword>
<dbReference type="Proteomes" id="UP000324233">
    <property type="component" value="Chromosome"/>
</dbReference>
<dbReference type="PANTHER" id="PTHR36455:SF1">
    <property type="entry name" value="BLR8292 PROTEIN"/>
    <property type="match status" value="1"/>
</dbReference>
<dbReference type="RefSeq" id="WP_246196673.1">
    <property type="nucleotide sequence ID" value="NZ_CP042997.1"/>
</dbReference>
<evidence type="ECO:0000256" key="1">
    <source>
        <dbReference type="SAM" id="MobiDB-lite"/>
    </source>
</evidence>
<evidence type="ECO:0000313" key="2">
    <source>
        <dbReference type="EMBL" id="QEH38614.1"/>
    </source>
</evidence>